<dbReference type="AlphaFoldDB" id="A0A1E3NRY2"/>
<sequence>MDFPLANTYGARSELFLQSADDYHRQRHRINKRLNKLRRNLNIVTKDTKNYKEKCKENSISAENYDMDTAFGDLWLYRIERDLLYAQETRLLLDVHTSKSKERFLVSKYKKALKNAHHLLSVIANEQDQYKVLEILTYTAIIDGSLAVTRRKYGEALYTFSVARCSLQFLYAHQNLPATFTKELYYDIVDLVVDPALKVAALQTKSSTISDLSQLSKEQVFSNRGKVSYLGKAVQIVEKEAPSYITPSNEEESEVLREITWSSYTAKISSNEIALAIMKVNEQLKQVVDSDTSSYDSALMSYLDAISFQEQEMERSEADADDAESQEQHIVLTYLKYNYLLLRIRRDIAIMKDLDNKATAKNNLSRQKVLELWKDYLKVNDSILDSFNEIKELPGIANDDDIADMIIKLDVFFQIKKQMKLAQAYLIFNGYVKSLALVSHCDELIEGVKPFTDGDDLKGNLPKESDIEDLKMKVKEEKSKLFILASYFKDNGDSAPVGSKYLIDDVKKFPDYSATQLLENIAPLKVDFEPVNVKPVLFDIGYNYIKYEGAGERNILKKSTDEPMRDSVSDDSIDRKKGGFFGLFGR</sequence>
<keyword evidence="13" id="KW-1185">Reference proteome</keyword>
<organism evidence="12 13">
    <name type="scientific">Pichia membranifaciens NRRL Y-2026</name>
    <dbReference type="NCBI Taxonomy" id="763406"/>
    <lineage>
        <taxon>Eukaryota</taxon>
        <taxon>Fungi</taxon>
        <taxon>Dikarya</taxon>
        <taxon>Ascomycota</taxon>
        <taxon>Saccharomycotina</taxon>
        <taxon>Pichiomycetes</taxon>
        <taxon>Pichiales</taxon>
        <taxon>Pichiaceae</taxon>
        <taxon>Pichia</taxon>
    </lineage>
</organism>
<dbReference type="RefSeq" id="XP_019019942.1">
    <property type="nucleotide sequence ID" value="XM_019163640.1"/>
</dbReference>
<keyword evidence="8 10" id="KW-0687">Ribonucleoprotein</keyword>
<dbReference type="GO" id="GO:0006614">
    <property type="term" value="P:SRP-dependent cotranslational protein targeting to membrane"/>
    <property type="evidence" value="ECO:0007669"/>
    <property type="project" value="InterPro"/>
</dbReference>
<dbReference type="InterPro" id="IPR034652">
    <property type="entry name" value="SRP68-RBD"/>
</dbReference>
<dbReference type="InterPro" id="IPR038253">
    <property type="entry name" value="SRP68_N_sf"/>
</dbReference>
<dbReference type="GO" id="GO:0030942">
    <property type="term" value="F:endoplasmic reticulum signal peptide binding"/>
    <property type="evidence" value="ECO:0007669"/>
    <property type="project" value="InterPro"/>
</dbReference>
<dbReference type="CDD" id="cd15481">
    <property type="entry name" value="SRP68-RBD"/>
    <property type="match status" value="1"/>
</dbReference>
<keyword evidence="5 10" id="KW-0694">RNA-binding</keyword>
<feature type="coiled-coil region" evidence="11">
    <location>
        <begin position="20"/>
        <end position="54"/>
    </location>
</feature>
<evidence type="ECO:0000256" key="6">
    <source>
        <dbReference type="ARBA" id="ARBA00023135"/>
    </source>
</evidence>
<keyword evidence="4 10" id="KW-0963">Cytoplasm</keyword>
<keyword evidence="11" id="KW-0175">Coiled coil</keyword>
<dbReference type="GeneID" id="30180327"/>
<dbReference type="STRING" id="763406.A0A1E3NRY2"/>
<evidence type="ECO:0000313" key="13">
    <source>
        <dbReference type="Proteomes" id="UP000094455"/>
    </source>
</evidence>
<dbReference type="PANTHER" id="PTHR12860">
    <property type="entry name" value="SIGNAL RECOGNITION PARTICLE 68 KDA PROTEIN"/>
    <property type="match status" value="1"/>
</dbReference>
<evidence type="ECO:0000256" key="8">
    <source>
        <dbReference type="ARBA" id="ARBA00023274"/>
    </source>
</evidence>
<gene>
    <name evidence="12" type="ORF">PICMEDRAFT_70428</name>
</gene>
<keyword evidence="6 10" id="KW-0733">Signal recognition particle</keyword>
<keyword evidence="7" id="KW-0539">Nucleus</keyword>
<evidence type="ECO:0000256" key="7">
    <source>
        <dbReference type="ARBA" id="ARBA00023242"/>
    </source>
</evidence>
<accession>A0A1E3NRY2</accession>
<dbReference type="OrthoDB" id="10255118at2759"/>
<dbReference type="GO" id="GO:0008312">
    <property type="term" value="F:7S RNA binding"/>
    <property type="evidence" value="ECO:0007669"/>
    <property type="project" value="InterPro"/>
</dbReference>
<evidence type="ECO:0000256" key="11">
    <source>
        <dbReference type="SAM" id="Coils"/>
    </source>
</evidence>
<evidence type="ECO:0000256" key="9">
    <source>
        <dbReference type="ARBA" id="ARBA00029498"/>
    </source>
</evidence>
<evidence type="ECO:0000256" key="2">
    <source>
        <dbReference type="ARBA" id="ARBA00004604"/>
    </source>
</evidence>
<name>A0A1E3NRY2_9ASCO</name>
<reference evidence="12 13" key="1">
    <citation type="journal article" date="2016" name="Proc. Natl. Acad. Sci. U.S.A.">
        <title>Comparative genomics of biotechnologically important yeasts.</title>
        <authorList>
            <person name="Riley R."/>
            <person name="Haridas S."/>
            <person name="Wolfe K.H."/>
            <person name="Lopes M.R."/>
            <person name="Hittinger C.T."/>
            <person name="Goeker M."/>
            <person name="Salamov A.A."/>
            <person name="Wisecaver J.H."/>
            <person name="Long T.M."/>
            <person name="Calvey C.H."/>
            <person name="Aerts A.L."/>
            <person name="Barry K.W."/>
            <person name="Choi C."/>
            <person name="Clum A."/>
            <person name="Coughlan A.Y."/>
            <person name="Deshpande S."/>
            <person name="Douglass A.P."/>
            <person name="Hanson S.J."/>
            <person name="Klenk H.-P."/>
            <person name="LaButti K.M."/>
            <person name="Lapidus A."/>
            <person name="Lindquist E.A."/>
            <person name="Lipzen A.M."/>
            <person name="Meier-Kolthoff J.P."/>
            <person name="Ohm R.A."/>
            <person name="Otillar R.P."/>
            <person name="Pangilinan J.L."/>
            <person name="Peng Y."/>
            <person name="Rokas A."/>
            <person name="Rosa C.A."/>
            <person name="Scheuner C."/>
            <person name="Sibirny A.A."/>
            <person name="Slot J.C."/>
            <person name="Stielow J.B."/>
            <person name="Sun H."/>
            <person name="Kurtzman C.P."/>
            <person name="Blackwell M."/>
            <person name="Grigoriev I.V."/>
            <person name="Jeffries T.W."/>
        </authorList>
    </citation>
    <scope>NUCLEOTIDE SEQUENCE [LARGE SCALE GENOMIC DNA]</scope>
    <source>
        <strain evidence="12 13">NRRL Y-2026</strain>
    </source>
</reference>
<protein>
    <recommendedName>
        <fullName evidence="9 10">Signal recognition particle subunit SRP68</fullName>
        <shortName evidence="10">SRP68</shortName>
    </recommendedName>
</protein>
<dbReference type="GO" id="GO:0005047">
    <property type="term" value="F:signal recognition particle binding"/>
    <property type="evidence" value="ECO:0007669"/>
    <property type="project" value="InterPro"/>
</dbReference>
<dbReference type="GO" id="GO:0005730">
    <property type="term" value="C:nucleolus"/>
    <property type="evidence" value="ECO:0007669"/>
    <property type="project" value="UniProtKB-SubCell"/>
</dbReference>
<comment type="subcellular location">
    <subcellularLocation>
        <location evidence="1 10">Cytoplasm</location>
    </subcellularLocation>
    <subcellularLocation>
        <location evidence="2">Nucleus</location>
        <location evidence="2">Nucleolus</location>
    </subcellularLocation>
</comment>
<comment type="function">
    <text evidence="10">Component of the signal recognition particle (SRP) complex, a ribonucleoprotein complex that mediates the cotranslational targeting of secretory and membrane proteins to the endoplasmic reticulum (ER). The SRP complex interacts with the signal sequence in nascent secretory and membrane proteins and directs them to the membrane of the ER.</text>
</comment>
<comment type="similarity">
    <text evidence="3 10">Belongs to the SRP68 family.</text>
</comment>
<dbReference type="EMBL" id="KV454001">
    <property type="protein sequence ID" value="ODQ48829.1"/>
    <property type="molecule type" value="Genomic_DNA"/>
</dbReference>
<dbReference type="Pfam" id="PF16969">
    <property type="entry name" value="SRP68"/>
    <property type="match status" value="1"/>
</dbReference>
<evidence type="ECO:0000256" key="5">
    <source>
        <dbReference type="ARBA" id="ARBA00022884"/>
    </source>
</evidence>
<dbReference type="PIRSF" id="PIRSF038995">
    <property type="entry name" value="SRP68"/>
    <property type="match status" value="1"/>
</dbReference>
<dbReference type="Gene3D" id="1.10.3450.40">
    <property type="entry name" value="Signal recognition particle, SRP68 subunit, RNA-binding domain"/>
    <property type="match status" value="1"/>
</dbReference>
<evidence type="ECO:0000256" key="10">
    <source>
        <dbReference type="PIRNR" id="PIRNR038995"/>
    </source>
</evidence>
<evidence type="ECO:0000256" key="3">
    <source>
        <dbReference type="ARBA" id="ARBA00009352"/>
    </source>
</evidence>
<dbReference type="InterPro" id="IPR026258">
    <property type="entry name" value="SRP68"/>
</dbReference>
<proteinExistence type="inferred from homology"/>
<dbReference type="GO" id="GO:0005786">
    <property type="term" value="C:signal recognition particle, endoplasmic reticulum targeting"/>
    <property type="evidence" value="ECO:0007669"/>
    <property type="project" value="UniProtKB-KW"/>
</dbReference>
<evidence type="ECO:0000256" key="4">
    <source>
        <dbReference type="ARBA" id="ARBA00022490"/>
    </source>
</evidence>
<dbReference type="Proteomes" id="UP000094455">
    <property type="component" value="Unassembled WGS sequence"/>
</dbReference>
<dbReference type="PANTHER" id="PTHR12860:SF0">
    <property type="entry name" value="SIGNAL RECOGNITION PARTICLE SUBUNIT SRP68"/>
    <property type="match status" value="1"/>
</dbReference>
<evidence type="ECO:0000313" key="12">
    <source>
        <dbReference type="EMBL" id="ODQ48829.1"/>
    </source>
</evidence>
<evidence type="ECO:0000256" key="1">
    <source>
        <dbReference type="ARBA" id="ARBA00004496"/>
    </source>
</evidence>